<name>A0A6S6QR55_9HYPH</name>
<keyword evidence="1" id="KW-0732">Signal</keyword>
<sequence>MRRFLISAVPAVFVLASVCSGGAQAEPVVDLYRAQVFVTGERPETRDPALLQGYRDVMVKVSGDPRLLADPKLDAGFDPAVVHTFSYRDLMAGIPKHDEQGTRDRPFEITIDYAPERIDAALAELGQKPWGDERPKILFLIGVELGPSHFILTDQGEPGSVQRTALIASARRYGLPLILPSRAMIEASGLAADGLKTPVPAALETLMREAGAERVLAGHILFSDRMLGWIARWQTSDDGAVYRWGIEGVNFDEAFRNAVRGTAQALSGHGTP</sequence>
<dbReference type="InterPro" id="IPR018642">
    <property type="entry name" value="DUF2066"/>
</dbReference>
<feature type="signal peptide" evidence="1">
    <location>
        <begin position="1"/>
        <end position="25"/>
    </location>
</feature>
<feature type="chain" id="PRO_5027939950" description="DUF2066 domain-containing protein" evidence="1">
    <location>
        <begin position="26"/>
        <end position="272"/>
    </location>
</feature>
<proteinExistence type="predicted"/>
<reference evidence="2 3" key="1">
    <citation type="submission" date="2020-08" db="EMBL/GenBank/DDBJ databases">
        <title>Genome sequence of Rhizobiales bacterium strain IZ6.</title>
        <authorList>
            <person name="Nakai R."/>
            <person name="Naganuma T."/>
        </authorList>
    </citation>
    <scope>NUCLEOTIDE SEQUENCE [LARGE SCALE GENOMIC DNA]</scope>
    <source>
        <strain evidence="2 3">IZ6</strain>
    </source>
</reference>
<gene>
    <name evidence="2" type="ORF">IZ6_04870</name>
</gene>
<evidence type="ECO:0008006" key="4">
    <source>
        <dbReference type="Google" id="ProtNLM"/>
    </source>
</evidence>
<evidence type="ECO:0000256" key="1">
    <source>
        <dbReference type="SAM" id="SignalP"/>
    </source>
</evidence>
<dbReference type="RefSeq" id="WP_222876436.1">
    <property type="nucleotide sequence ID" value="NZ_AP023361.1"/>
</dbReference>
<protein>
    <recommendedName>
        <fullName evidence="4">DUF2066 domain-containing protein</fullName>
    </recommendedName>
</protein>
<evidence type="ECO:0000313" key="3">
    <source>
        <dbReference type="Proteomes" id="UP000515317"/>
    </source>
</evidence>
<dbReference type="Proteomes" id="UP000515317">
    <property type="component" value="Chromosome"/>
</dbReference>
<dbReference type="Pfam" id="PF09839">
    <property type="entry name" value="DUF2066"/>
    <property type="match status" value="1"/>
</dbReference>
<organism evidence="2 3">
    <name type="scientific">Terrihabitans soli</name>
    <dbReference type="NCBI Taxonomy" id="708113"/>
    <lineage>
        <taxon>Bacteria</taxon>
        <taxon>Pseudomonadati</taxon>
        <taxon>Pseudomonadota</taxon>
        <taxon>Alphaproteobacteria</taxon>
        <taxon>Hyphomicrobiales</taxon>
        <taxon>Terrihabitans</taxon>
    </lineage>
</organism>
<accession>A0A6S6QR55</accession>
<evidence type="ECO:0000313" key="2">
    <source>
        <dbReference type="EMBL" id="BCJ89752.1"/>
    </source>
</evidence>
<dbReference type="KEGG" id="tso:IZ6_04870"/>
<dbReference type="EMBL" id="AP023361">
    <property type="protein sequence ID" value="BCJ89752.1"/>
    <property type="molecule type" value="Genomic_DNA"/>
</dbReference>
<dbReference type="AlphaFoldDB" id="A0A6S6QR55"/>
<keyword evidence="3" id="KW-1185">Reference proteome</keyword>